<organism evidence="3 4">
    <name type="scientific">Paraburkholderia guartelaensis</name>
    <dbReference type="NCBI Taxonomy" id="2546446"/>
    <lineage>
        <taxon>Bacteria</taxon>
        <taxon>Pseudomonadati</taxon>
        <taxon>Pseudomonadota</taxon>
        <taxon>Betaproteobacteria</taxon>
        <taxon>Burkholderiales</taxon>
        <taxon>Burkholderiaceae</taxon>
        <taxon>Paraburkholderia</taxon>
    </lineage>
</organism>
<comment type="caution">
    <text evidence="3">The sequence shown here is derived from an EMBL/GenBank/DDBJ whole genome shotgun (WGS) entry which is preliminary data.</text>
</comment>
<sequence length="148" mass="14128">MQVNANVSPRVLQTGTTSSSTDAGSSSTTTDSAGASAGSAASASGTNASASAGSAAGVSSSGSANSAAIQQLKALINSLRAQLAKTQEAIAHEQALARQDASGVAASAAMSLSGQVATIESALQTATAELAQLMLASGNTTGLVNDTV</sequence>
<feature type="compositionally biased region" description="Polar residues" evidence="2">
    <location>
        <begin position="1"/>
        <end position="13"/>
    </location>
</feature>
<keyword evidence="1" id="KW-0175">Coiled coil</keyword>
<feature type="coiled-coil region" evidence="1">
    <location>
        <begin position="69"/>
        <end position="96"/>
    </location>
</feature>
<dbReference type="EMBL" id="SMOD01000024">
    <property type="protein sequence ID" value="TDG04938.1"/>
    <property type="molecule type" value="Genomic_DNA"/>
</dbReference>
<dbReference type="Proteomes" id="UP000295606">
    <property type="component" value="Unassembled WGS sequence"/>
</dbReference>
<dbReference type="AlphaFoldDB" id="A0A4R5L841"/>
<gene>
    <name evidence="3" type="ORF">E1N52_27605</name>
</gene>
<evidence type="ECO:0000256" key="1">
    <source>
        <dbReference type="SAM" id="Coils"/>
    </source>
</evidence>
<feature type="compositionally biased region" description="Low complexity" evidence="2">
    <location>
        <begin position="14"/>
        <end position="62"/>
    </location>
</feature>
<reference evidence="3 4" key="1">
    <citation type="submission" date="2019-03" db="EMBL/GenBank/DDBJ databases">
        <title>Paraburkholderia sp. isolated from native Mimosa gymnas in Guartela State Park, Brazil.</title>
        <authorList>
            <person name="Paulitsch F."/>
            <person name="Hungria M."/>
            <person name="Delamuta J.R.M."/>
            <person name="Ribeiro R.A."/>
            <person name="Dall'Agnol R."/>
            <person name="Silva J.S.B."/>
        </authorList>
    </citation>
    <scope>NUCLEOTIDE SEQUENCE [LARGE SCALE GENOMIC DNA]</scope>
    <source>
        <strain evidence="3 4">CNPSo 3008</strain>
    </source>
</reference>
<dbReference type="RefSeq" id="WP_133185963.1">
    <property type="nucleotide sequence ID" value="NZ_SMOD01000024.1"/>
</dbReference>
<proteinExistence type="predicted"/>
<name>A0A4R5L841_9BURK</name>
<accession>A0A4R5L841</accession>
<feature type="region of interest" description="Disordered" evidence="2">
    <location>
        <begin position="1"/>
        <end position="62"/>
    </location>
</feature>
<evidence type="ECO:0008006" key="5">
    <source>
        <dbReference type="Google" id="ProtNLM"/>
    </source>
</evidence>
<dbReference type="OrthoDB" id="9987793at2"/>
<evidence type="ECO:0000313" key="3">
    <source>
        <dbReference type="EMBL" id="TDG04938.1"/>
    </source>
</evidence>
<protein>
    <recommendedName>
        <fullName evidence="5">Chemotaxis protein</fullName>
    </recommendedName>
</protein>
<evidence type="ECO:0000256" key="2">
    <source>
        <dbReference type="SAM" id="MobiDB-lite"/>
    </source>
</evidence>
<evidence type="ECO:0000313" key="4">
    <source>
        <dbReference type="Proteomes" id="UP000295606"/>
    </source>
</evidence>